<dbReference type="AlphaFoldDB" id="M2RB83"/>
<gene>
    <name evidence="2" type="ORF">CERSUDRAFT_115958</name>
</gene>
<dbReference type="HOGENOM" id="CLU_2359511_0_0_1"/>
<organism evidence="2 3">
    <name type="scientific">Ceriporiopsis subvermispora (strain B)</name>
    <name type="common">White-rot fungus</name>
    <name type="synonym">Gelatoporia subvermispora</name>
    <dbReference type="NCBI Taxonomy" id="914234"/>
    <lineage>
        <taxon>Eukaryota</taxon>
        <taxon>Fungi</taxon>
        <taxon>Dikarya</taxon>
        <taxon>Basidiomycota</taxon>
        <taxon>Agaricomycotina</taxon>
        <taxon>Agaricomycetes</taxon>
        <taxon>Polyporales</taxon>
        <taxon>Gelatoporiaceae</taxon>
        <taxon>Gelatoporia</taxon>
    </lineage>
</organism>
<dbReference type="EMBL" id="KB445799">
    <property type="protein sequence ID" value="EMD36046.1"/>
    <property type="molecule type" value="Genomic_DNA"/>
</dbReference>
<evidence type="ECO:0000313" key="3">
    <source>
        <dbReference type="Proteomes" id="UP000016930"/>
    </source>
</evidence>
<name>M2RB83_CERS8</name>
<evidence type="ECO:0000313" key="2">
    <source>
        <dbReference type="EMBL" id="EMD36046.1"/>
    </source>
</evidence>
<feature type="region of interest" description="Disordered" evidence="1">
    <location>
        <begin position="67"/>
        <end position="96"/>
    </location>
</feature>
<sequence>MRGGPNPGYALLTFFYGEPGEMSERVAPPEPPDDGMVRCGLRNLARRACTGLGLGVHSAKLRPLTFPGKDTRVGEPPTLPPSISYGPRRTCAEQWT</sequence>
<reference evidence="2 3" key="1">
    <citation type="journal article" date="2012" name="Proc. Natl. Acad. Sci. U.S.A.">
        <title>Comparative genomics of Ceriporiopsis subvermispora and Phanerochaete chrysosporium provide insight into selective ligninolysis.</title>
        <authorList>
            <person name="Fernandez-Fueyo E."/>
            <person name="Ruiz-Duenas F.J."/>
            <person name="Ferreira P."/>
            <person name="Floudas D."/>
            <person name="Hibbett D.S."/>
            <person name="Canessa P."/>
            <person name="Larrondo L.F."/>
            <person name="James T.Y."/>
            <person name="Seelenfreund D."/>
            <person name="Lobos S."/>
            <person name="Polanco R."/>
            <person name="Tello M."/>
            <person name="Honda Y."/>
            <person name="Watanabe T."/>
            <person name="Watanabe T."/>
            <person name="Ryu J.S."/>
            <person name="Kubicek C.P."/>
            <person name="Schmoll M."/>
            <person name="Gaskell J."/>
            <person name="Hammel K.E."/>
            <person name="St John F.J."/>
            <person name="Vanden Wymelenberg A."/>
            <person name="Sabat G."/>
            <person name="Splinter BonDurant S."/>
            <person name="Syed K."/>
            <person name="Yadav J.S."/>
            <person name="Doddapaneni H."/>
            <person name="Subramanian V."/>
            <person name="Lavin J.L."/>
            <person name="Oguiza J.A."/>
            <person name="Perez G."/>
            <person name="Pisabarro A.G."/>
            <person name="Ramirez L."/>
            <person name="Santoyo F."/>
            <person name="Master E."/>
            <person name="Coutinho P.M."/>
            <person name="Henrissat B."/>
            <person name="Lombard V."/>
            <person name="Magnuson J.K."/>
            <person name="Kuees U."/>
            <person name="Hori C."/>
            <person name="Igarashi K."/>
            <person name="Samejima M."/>
            <person name="Held B.W."/>
            <person name="Barry K.W."/>
            <person name="LaButti K.M."/>
            <person name="Lapidus A."/>
            <person name="Lindquist E.A."/>
            <person name="Lucas S.M."/>
            <person name="Riley R."/>
            <person name="Salamov A.A."/>
            <person name="Hoffmeister D."/>
            <person name="Schwenk D."/>
            <person name="Hadar Y."/>
            <person name="Yarden O."/>
            <person name="de Vries R.P."/>
            <person name="Wiebenga A."/>
            <person name="Stenlid J."/>
            <person name="Eastwood D."/>
            <person name="Grigoriev I.V."/>
            <person name="Berka R.M."/>
            <person name="Blanchette R.A."/>
            <person name="Kersten P."/>
            <person name="Martinez A.T."/>
            <person name="Vicuna R."/>
            <person name="Cullen D."/>
        </authorList>
    </citation>
    <scope>NUCLEOTIDE SEQUENCE [LARGE SCALE GENOMIC DNA]</scope>
    <source>
        <strain evidence="2 3">B</strain>
    </source>
</reference>
<proteinExistence type="predicted"/>
<dbReference type="Proteomes" id="UP000016930">
    <property type="component" value="Unassembled WGS sequence"/>
</dbReference>
<protein>
    <submittedName>
        <fullName evidence="2">Uncharacterized protein</fullName>
    </submittedName>
</protein>
<evidence type="ECO:0000256" key="1">
    <source>
        <dbReference type="SAM" id="MobiDB-lite"/>
    </source>
</evidence>
<keyword evidence="3" id="KW-1185">Reference proteome</keyword>
<accession>M2RB83</accession>